<accession>A0AAP0NJX3</accession>
<sequence>MKNKCKSTTPSSSQQPKNIKKSTGEGKYYLVDAEFANMPNFLTPYCGVRYHLNGFQGGNHPFNAEEMFNHRYSQCD</sequence>
<protein>
    <submittedName>
        <fullName evidence="2">Uncharacterized protein</fullName>
    </submittedName>
</protein>
<reference evidence="2 3" key="1">
    <citation type="journal article" date="2024" name="Plant J.">
        <title>Genome sequences and population genomics reveal climatic adaptation and genomic divergence between two closely related sweetgum species.</title>
        <authorList>
            <person name="Xu W.Q."/>
            <person name="Ren C.Q."/>
            <person name="Zhang X.Y."/>
            <person name="Comes H.P."/>
            <person name="Liu X.H."/>
            <person name="Li Y.G."/>
            <person name="Kettle C.J."/>
            <person name="Jalonen R."/>
            <person name="Gaisberger H."/>
            <person name="Ma Y.Z."/>
            <person name="Qiu Y.X."/>
        </authorList>
    </citation>
    <scope>NUCLEOTIDE SEQUENCE [LARGE SCALE GENOMIC DNA]</scope>
    <source>
        <strain evidence="2">Hangzhou</strain>
    </source>
</reference>
<feature type="region of interest" description="Disordered" evidence="1">
    <location>
        <begin position="1"/>
        <end position="23"/>
    </location>
</feature>
<gene>
    <name evidence="2" type="ORF">L1049_002540</name>
</gene>
<name>A0AAP0NJX3_LIQFO</name>
<dbReference type="Proteomes" id="UP001415857">
    <property type="component" value="Unassembled WGS sequence"/>
</dbReference>
<dbReference type="AlphaFoldDB" id="A0AAP0NJX3"/>
<proteinExistence type="predicted"/>
<organism evidence="2 3">
    <name type="scientific">Liquidambar formosana</name>
    <name type="common">Formosan gum</name>
    <dbReference type="NCBI Taxonomy" id="63359"/>
    <lineage>
        <taxon>Eukaryota</taxon>
        <taxon>Viridiplantae</taxon>
        <taxon>Streptophyta</taxon>
        <taxon>Embryophyta</taxon>
        <taxon>Tracheophyta</taxon>
        <taxon>Spermatophyta</taxon>
        <taxon>Magnoliopsida</taxon>
        <taxon>eudicotyledons</taxon>
        <taxon>Gunneridae</taxon>
        <taxon>Pentapetalae</taxon>
        <taxon>Saxifragales</taxon>
        <taxon>Altingiaceae</taxon>
        <taxon>Liquidambar</taxon>
    </lineage>
</organism>
<keyword evidence="3" id="KW-1185">Reference proteome</keyword>
<evidence type="ECO:0000313" key="3">
    <source>
        <dbReference type="Proteomes" id="UP001415857"/>
    </source>
</evidence>
<comment type="caution">
    <text evidence="2">The sequence shown here is derived from an EMBL/GenBank/DDBJ whole genome shotgun (WGS) entry which is preliminary data.</text>
</comment>
<dbReference type="EMBL" id="JBBPBK010000013">
    <property type="protein sequence ID" value="KAK9272169.1"/>
    <property type="molecule type" value="Genomic_DNA"/>
</dbReference>
<evidence type="ECO:0000256" key="1">
    <source>
        <dbReference type="SAM" id="MobiDB-lite"/>
    </source>
</evidence>
<evidence type="ECO:0000313" key="2">
    <source>
        <dbReference type="EMBL" id="KAK9272169.1"/>
    </source>
</evidence>
<feature type="compositionally biased region" description="Polar residues" evidence="1">
    <location>
        <begin position="1"/>
        <end position="17"/>
    </location>
</feature>